<dbReference type="AlphaFoldDB" id="C4IZC5"/>
<reference evidence="2" key="1">
    <citation type="journal article" date="2009" name="PLoS Genet.">
        <title>Sequencing, mapping, and analysis of 27,455 maize full-length cDNAs.</title>
        <authorList>
            <person name="Soderlund C."/>
            <person name="Descour A."/>
            <person name="Kudrna D."/>
            <person name="Bomhoff M."/>
            <person name="Boyd L."/>
            <person name="Currie J."/>
            <person name="Angelova A."/>
            <person name="Collura K."/>
            <person name="Wissotski M."/>
            <person name="Ashley E."/>
            <person name="Morrow D."/>
            <person name="Fernandes J."/>
            <person name="Walbot V."/>
            <person name="Yu Y."/>
        </authorList>
    </citation>
    <scope>NUCLEOTIDE SEQUENCE</scope>
    <source>
        <strain evidence="2">B73</strain>
    </source>
</reference>
<sequence length="67" mass="7159">MSLFPAAFSSPELPGMDMSIVIPAPAKPNLKPPKLPRNPIPRQYLAGGDQASTPKSLKIQSLLSSKM</sequence>
<organism evidence="2">
    <name type="scientific">Zea mays</name>
    <name type="common">Maize</name>
    <dbReference type="NCBI Taxonomy" id="4577"/>
    <lineage>
        <taxon>Eukaryota</taxon>
        <taxon>Viridiplantae</taxon>
        <taxon>Streptophyta</taxon>
        <taxon>Embryophyta</taxon>
        <taxon>Tracheophyta</taxon>
        <taxon>Spermatophyta</taxon>
        <taxon>Magnoliopsida</taxon>
        <taxon>Liliopsida</taxon>
        <taxon>Poales</taxon>
        <taxon>Poaceae</taxon>
        <taxon>PACMAD clade</taxon>
        <taxon>Panicoideae</taxon>
        <taxon>Andropogonodae</taxon>
        <taxon>Andropogoneae</taxon>
        <taxon>Tripsacinae</taxon>
        <taxon>Zea</taxon>
    </lineage>
</organism>
<feature type="compositionally biased region" description="Pro residues" evidence="1">
    <location>
        <begin position="30"/>
        <end position="39"/>
    </location>
</feature>
<evidence type="ECO:0000256" key="1">
    <source>
        <dbReference type="SAM" id="MobiDB-lite"/>
    </source>
</evidence>
<reference evidence="2" key="2">
    <citation type="submission" date="2012-06" db="EMBL/GenBank/DDBJ databases">
        <authorList>
            <person name="Yu Y."/>
            <person name="Currie J."/>
            <person name="Lomeli R."/>
            <person name="Angelova A."/>
            <person name="Collura K."/>
            <person name="Wissotski M."/>
            <person name="Campos D."/>
            <person name="Kudrna D."/>
            <person name="Golser W."/>
            <person name="Ashely E."/>
            <person name="Descour A."/>
            <person name="Fernandes J."/>
            <person name="Soderlund C."/>
            <person name="Walbot V."/>
        </authorList>
    </citation>
    <scope>NUCLEOTIDE SEQUENCE</scope>
    <source>
        <strain evidence="2">B73</strain>
    </source>
</reference>
<name>C4IZC5_MAIZE</name>
<accession>C4IZC5</accession>
<feature type="compositionally biased region" description="Low complexity" evidence="1">
    <location>
        <begin position="55"/>
        <end position="67"/>
    </location>
</feature>
<proteinExistence type="evidence at transcript level"/>
<feature type="region of interest" description="Disordered" evidence="1">
    <location>
        <begin position="1"/>
        <end position="67"/>
    </location>
</feature>
<protein>
    <submittedName>
        <fullName evidence="2">Uncharacterized protein</fullName>
    </submittedName>
</protein>
<dbReference type="EMBL" id="BT084755">
    <property type="protein sequence ID" value="ACR35108.1"/>
    <property type="molecule type" value="mRNA"/>
</dbReference>
<dbReference type="EMBL" id="BT083922">
    <property type="protein sequence ID" value="ACR34275.1"/>
    <property type="molecule type" value="mRNA"/>
</dbReference>
<evidence type="ECO:0000313" key="2">
    <source>
        <dbReference type="EMBL" id="ACR34275.1"/>
    </source>
</evidence>